<accession>A0A1E3RHV6</accession>
<dbReference type="Proteomes" id="UP000094053">
    <property type="component" value="Unassembled WGS sequence"/>
</dbReference>
<dbReference type="Pfam" id="PF13577">
    <property type="entry name" value="SnoaL_4"/>
    <property type="match status" value="1"/>
</dbReference>
<reference evidence="3" key="1">
    <citation type="submission" date="2016-09" db="EMBL/GenBank/DDBJ databases">
        <authorList>
            <person name="Greninger A.L."/>
            <person name="Jerome K.R."/>
            <person name="Mcnair B."/>
            <person name="Wallis C."/>
            <person name="Fang F."/>
        </authorList>
    </citation>
    <scope>NUCLEOTIDE SEQUENCE [LARGE SCALE GENOMIC DNA]</scope>
    <source>
        <strain evidence="3">M6</strain>
    </source>
</reference>
<gene>
    <name evidence="2" type="ORF">BHQ18_15225</name>
</gene>
<feature type="domain" description="SnoaL-like" evidence="1">
    <location>
        <begin position="11"/>
        <end position="134"/>
    </location>
</feature>
<dbReference type="AlphaFoldDB" id="A0A1E3RHV6"/>
<keyword evidence="3" id="KW-1185">Reference proteome</keyword>
<evidence type="ECO:0000259" key="1">
    <source>
        <dbReference type="Pfam" id="PF13577"/>
    </source>
</evidence>
<dbReference type="SUPFAM" id="SSF54427">
    <property type="entry name" value="NTF2-like"/>
    <property type="match status" value="1"/>
</dbReference>
<dbReference type="CDD" id="cd00531">
    <property type="entry name" value="NTF2_like"/>
    <property type="match status" value="1"/>
</dbReference>
<dbReference type="Gene3D" id="3.10.450.50">
    <property type="match status" value="1"/>
</dbReference>
<evidence type="ECO:0000313" key="2">
    <source>
        <dbReference type="EMBL" id="ODQ89440.1"/>
    </source>
</evidence>
<name>A0A1E3RHV6_MYCFV</name>
<sequence length="183" mass="20358">MPSEPPALENLIAKDEIRDLVQQYCRAVDRGDLALAAALYTDDALDEHGFNTSNTVREFLDSLEAMFSGLAATQHNITNHLIRLTGADTAEGEAYLVAYHRAERKGVAHVLVTGGRYLDRYARRDGQWRIAHRKCVADWSHEFKAPLRAHGDDPVIGNLAEGRMDGDDPSYAFLSALPRGRRV</sequence>
<evidence type="ECO:0000313" key="3">
    <source>
        <dbReference type="Proteomes" id="UP000094053"/>
    </source>
</evidence>
<protein>
    <recommendedName>
        <fullName evidence="1">SnoaL-like domain-containing protein</fullName>
    </recommendedName>
</protein>
<dbReference type="EMBL" id="MIHA01000010">
    <property type="protein sequence ID" value="ODQ89440.1"/>
    <property type="molecule type" value="Genomic_DNA"/>
</dbReference>
<comment type="caution">
    <text evidence="2">The sequence shown here is derived from an EMBL/GenBank/DDBJ whole genome shotgun (WGS) entry which is preliminary data.</text>
</comment>
<dbReference type="InterPro" id="IPR037401">
    <property type="entry name" value="SnoaL-like"/>
</dbReference>
<organism evidence="2 3">
    <name type="scientific">Mycolicibacterium flavescens</name>
    <name type="common">Mycobacterium flavescens</name>
    <dbReference type="NCBI Taxonomy" id="1776"/>
    <lineage>
        <taxon>Bacteria</taxon>
        <taxon>Bacillati</taxon>
        <taxon>Actinomycetota</taxon>
        <taxon>Actinomycetes</taxon>
        <taxon>Mycobacteriales</taxon>
        <taxon>Mycobacteriaceae</taxon>
        <taxon>Mycolicibacterium</taxon>
    </lineage>
</organism>
<proteinExistence type="predicted"/>
<dbReference type="InterPro" id="IPR032710">
    <property type="entry name" value="NTF2-like_dom_sf"/>
</dbReference>
<dbReference type="STRING" id="1776.BHQ18_15225"/>
<dbReference type="RefSeq" id="WP_069414567.1">
    <property type="nucleotide sequence ID" value="NZ_JACKUL010000020.1"/>
</dbReference>